<reference evidence="1" key="1">
    <citation type="submission" date="2016-08" db="EMBL/GenBank/DDBJ databases">
        <authorList>
            <person name="Ngugi D.K."/>
            <person name="Miyake S."/>
            <person name="Stingl U."/>
        </authorList>
    </citation>
    <scope>NUCLEOTIDE SEQUENCE</scope>
    <source>
        <strain evidence="1">SCG-B11WGA-EpuloA1</strain>
    </source>
</reference>
<dbReference type="Proteomes" id="UP000188605">
    <property type="component" value="Unassembled WGS sequence"/>
</dbReference>
<name>A0ACC8XCD3_9FIRM</name>
<sequence>MSKNRNLKWIYLFLAPSIIIFAMFYLVPIITLFSTSLTKWDGFNEPKFIGLDNYIKLFTQDSFLISLKNLAYWGIIAGTLHVGFAVLIAFLLHKKPFGWKFVRSVYMIPNIISVAAWAMIYRFFFNNDFGILNNLIRKLNPDFNVNWFFESPFAFWAITLTWLFYGVIVTLIVFNELMSISPDIHEAAKIDGANEWQITTKINLPLCKNAIATGIILSITSRIAMYETIALTTRGGPGDDTMNIPIILVNAINDMNYGYANASAVMMFLFGIMVLVIINKLFGINKEH</sequence>
<accession>A0ACC8XCD3</accession>
<protein>
    <submittedName>
        <fullName evidence="1">ABC transporter permease</fullName>
    </submittedName>
</protein>
<proteinExistence type="predicted"/>
<keyword evidence="2" id="KW-1185">Reference proteome</keyword>
<comment type="caution">
    <text evidence="1">The sequence shown here is derived from an EMBL/GenBank/DDBJ whole genome shotgun (WGS) entry which is preliminary data.</text>
</comment>
<gene>
    <name evidence="1" type="ORF">AN396_06125</name>
</gene>
<dbReference type="EMBL" id="LJDB01000052">
    <property type="protein sequence ID" value="ONI40383.1"/>
    <property type="molecule type" value="Genomic_DNA"/>
</dbReference>
<evidence type="ECO:0000313" key="1">
    <source>
        <dbReference type="EMBL" id="ONI40383.1"/>
    </source>
</evidence>
<evidence type="ECO:0000313" key="2">
    <source>
        <dbReference type="Proteomes" id="UP000188605"/>
    </source>
</evidence>
<organism evidence="1 2">
    <name type="scientific">Candidatus Epulonipiscium fishelsonii</name>
    <dbReference type="NCBI Taxonomy" id="77094"/>
    <lineage>
        <taxon>Bacteria</taxon>
        <taxon>Bacillati</taxon>
        <taxon>Bacillota</taxon>
        <taxon>Clostridia</taxon>
        <taxon>Lachnospirales</taxon>
        <taxon>Lachnospiraceae</taxon>
        <taxon>Candidatus Epulonipiscium</taxon>
    </lineage>
</organism>